<dbReference type="OrthoDB" id="9801591at2"/>
<comment type="function">
    <text evidence="8">Increases the formation of ribosomal termination complexes and stimulates activities of RF-1 and RF-2. It binds guanine nucleotides and has strong preference for UGA stop codons. It may interact directly with the ribosome. The stimulation of RF-1 and RF-2 is significantly reduced by GTP and GDP, but not by GMP.</text>
</comment>
<dbReference type="SUPFAM" id="SSF50447">
    <property type="entry name" value="Translation proteins"/>
    <property type="match status" value="1"/>
</dbReference>
<dbReference type="InterPro" id="IPR005225">
    <property type="entry name" value="Small_GTP-bd"/>
</dbReference>
<dbReference type="GO" id="GO:0005525">
    <property type="term" value="F:GTP binding"/>
    <property type="evidence" value="ECO:0007669"/>
    <property type="project" value="UniProtKB-UniRule"/>
</dbReference>
<dbReference type="Gene3D" id="3.30.70.3280">
    <property type="entry name" value="Peptide chain release factor 3, domain III"/>
    <property type="match status" value="1"/>
</dbReference>
<comment type="subcellular location">
    <subcellularLocation>
        <location evidence="1 8">Cytoplasm</location>
    </subcellularLocation>
</comment>
<dbReference type="InterPro" id="IPR035647">
    <property type="entry name" value="EFG_III/V"/>
</dbReference>
<protein>
    <recommendedName>
        <fullName evidence="7 8">Peptide chain release factor 3</fullName>
        <shortName evidence="8">RF-3</shortName>
    </recommendedName>
</protein>
<evidence type="ECO:0000256" key="8">
    <source>
        <dbReference type="HAMAP-Rule" id="MF_00072"/>
    </source>
</evidence>
<dbReference type="PANTHER" id="PTHR43556:SF2">
    <property type="entry name" value="PEPTIDE CHAIN RELEASE FACTOR RF3"/>
    <property type="match status" value="1"/>
</dbReference>
<dbReference type="InterPro" id="IPR038467">
    <property type="entry name" value="RF3_dom_3_sf"/>
</dbReference>
<feature type="domain" description="Tr-type G" evidence="9">
    <location>
        <begin position="9"/>
        <end position="278"/>
    </location>
</feature>
<dbReference type="NCBIfam" id="TIGR00503">
    <property type="entry name" value="prfC"/>
    <property type="match status" value="1"/>
</dbReference>
<dbReference type="PROSITE" id="PS00301">
    <property type="entry name" value="G_TR_1"/>
    <property type="match status" value="1"/>
</dbReference>
<dbReference type="PRINTS" id="PR00315">
    <property type="entry name" value="ELONGATNFCT"/>
</dbReference>
<dbReference type="InterPro" id="IPR000795">
    <property type="entry name" value="T_Tr_GTP-bd_dom"/>
</dbReference>
<dbReference type="InterPro" id="IPR031157">
    <property type="entry name" value="G_TR_CS"/>
</dbReference>
<keyword evidence="11" id="KW-1185">Reference proteome</keyword>
<dbReference type="GO" id="GO:0005829">
    <property type="term" value="C:cytosol"/>
    <property type="evidence" value="ECO:0007669"/>
    <property type="project" value="TreeGrafter"/>
</dbReference>
<dbReference type="KEGG" id="fpf:DCC35_05965"/>
<dbReference type="CDD" id="cd04169">
    <property type="entry name" value="RF3"/>
    <property type="match status" value="1"/>
</dbReference>
<dbReference type="SUPFAM" id="SSF52540">
    <property type="entry name" value="P-loop containing nucleoside triphosphate hydrolases"/>
    <property type="match status" value="1"/>
</dbReference>
<dbReference type="Pfam" id="PF16658">
    <property type="entry name" value="RF3_C"/>
    <property type="match status" value="1"/>
</dbReference>
<evidence type="ECO:0000256" key="2">
    <source>
        <dbReference type="ARBA" id="ARBA00009978"/>
    </source>
</evidence>
<dbReference type="InterPro" id="IPR032090">
    <property type="entry name" value="RF3_C"/>
</dbReference>
<evidence type="ECO:0000313" key="10">
    <source>
        <dbReference type="EMBL" id="QCK14323.1"/>
    </source>
</evidence>
<dbReference type="NCBIfam" id="TIGR00231">
    <property type="entry name" value="small_GTP"/>
    <property type="match status" value="1"/>
</dbReference>
<dbReference type="GO" id="GO:0006449">
    <property type="term" value="P:regulation of translational termination"/>
    <property type="evidence" value="ECO:0007669"/>
    <property type="project" value="UniProtKB-UniRule"/>
</dbReference>
<evidence type="ECO:0000256" key="5">
    <source>
        <dbReference type="ARBA" id="ARBA00022917"/>
    </source>
</evidence>
<comment type="similarity">
    <text evidence="2 8">Belongs to the TRAFAC class translation factor GTPase superfamily. Classic translation factor GTPase family. PrfC subfamily.</text>
</comment>
<dbReference type="InterPro" id="IPR009000">
    <property type="entry name" value="Transl_B-barrel_sf"/>
</dbReference>
<dbReference type="PROSITE" id="PS51722">
    <property type="entry name" value="G_TR_2"/>
    <property type="match status" value="1"/>
</dbReference>
<gene>
    <name evidence="8" type="primary">prfC</name>
    <name evidence="10" type="ORF">DCC35_05965</name>
</gene>
<keyword evidence="6 8" id="KW-0342">GTP-binding</keyword>
<keyword evidence="3 8" id="KW-0963">Cytoplasm</keyword>
<sequence length="527" mass="60269">MKGLEQEIARRRTFGIISHPDAGKTTLTEKLLLFGGAINTAGAVKSNKIKMHARSDWMEIEKQRGISVSTSVMGFEYNGKKINLLDTPGHQDFAEDTFRTLTAVDSVIMVIDCVKGVEIQTEKLMEVCRMRNTPVLAFINKLDREGRDPFELLDEIEQKLNIKVRPLSWPIGMGKSFRGVYNLFEKRLNLFEPGKAKITDNQIEFEDINSPELEDYIGENAAAELREEIELIEGVYPEFSVDEYLNGEVAPVFFGSAVNNFGVNELLNCFVQIAPEPKSRETEEREVIPTEKDFTGFVFKIHANMDPKHRNRIAFIRVCSGKFERNKFYHRVRENQKMRFSNVTAFMAQDKEIIDEAYPGDIVGLYDTGNLKIGDTLFESNGSNFKGIPAFSPEIFKEVINKDAMKTKQLEKGLRQLMDEGVAQLFEYEMGSRKIVGTVGALQFEVIQHRLKEEYGASVAFQPQNIYKACWVSAENEKDMNEFIKSKRRHIAVDKDGKYVFMAESKAWLQMIQDNFPDIKVHFTSEF</sequence>
<dbReference type="AlphaFoldDB" id="A0A4D7JGW8"/>
<evidence type="ECO:0000256" key="4">
    <source>
        <dbReference type="ARBA" id="ARBA00022741"/>
    </source>
</evidence>
<dbReference type="GO" id="GO:0003924">
    <property type="term" value="F:GTPase activity"/>
    <property type="evidence" value="ECO:0007669"/>
    <property type="project" value="InterPro"/>
</dbReference>
<name>A0A4D7JGW8_9BACT</name>
<dbReference type="FunFam" id="3.30.70.3280:FF:000001">
    <property type="entry name" value="Peptide chain release factor 3"/>
    <property type="match status" value="1"/>
</dbReference>
<reference evidence="10 11" key="1">
    <citation type="submission" date="2018-04" db="EMBL/GenBank/DDBJ databases">
        <title>Complete genome uncultured novel isolate.</title>
        <authorList>
            <person name="Merlino G."/>
        </authorList>
    </citation>
    <scope>NUCLEOTIDE SEQUENCE [LARGE SCALE GENOMIC DNA]</scope>
    <source>
        <strain evidence="11">R1DC9</strain>
    </source>
</reference>
<evidence type="ECO:0000313" key="11">
    <source>
        <dbReference type="Proteomes" id="UP000298616"/>
    </source>
</evidence>
<evidence type="ECO:0000256" key="7">
    <source>
        <dbReference type="ARBA" id="ARBA00073639"/>
    </source>
</evidence>
<dbReference type="FunFam" id="3.40.50.300:FF:000542">
    <property type="entry name" value="Peptide chain release factor 3"/>
    <property type="match status" value="1"/>
</dbReference>
<feature type="binding site" evidence="8">
    <location>
        <begin position="18"/>
        <end position="25"/>
    </location>
    <ligand>
        <name>GTP</name>
        <dbReference type="ChEBI" id="CHEBI:37565"/>
    </ligand>
</feature>
<dbReference type="EMBL" id="CP028923">
    <property type="protein sequence ID" value="QCK14323.1"/>
    <property type="molecule type" value="Genomic_DNA"/>
</dbReference>
<dbReference type="InterPro" id="IPR053905">
    <property type="entry name" value="EF-G-like_DII"/>
</dbReference>
<dbReference type="GO" id="GO:0016149">
    <property type="term" value="F:translation release factor activity, codon specific"/>
    <property type="evidence" value="ECO:0007669"/>
    <property type="project" value="UniProtKB-UniRule"/>
</dbReference>
<dbReference type="InterPro" id="IPR027417">
    <property type="entry name" value="P-loop_NTPase"/>
</dbReference>
<dbReference type="InterPro" id="IPR041732">
    <property type="entry name" value="RF3_GTP-bd"/>
</dbReference>
<dbReference type="RefSeq" id="WP_137089912.1">
    <property type="nucleotide sequence ID" value="NZ_CP028923.1"/>
</dbReference>
<keyword evidence="4 8" id="KW-0547">Nucleotide-binding</keyword>
<feature type="binding site" evidence="8">
    <location>
        <begin position="140"/>
        <end position="143"/>
    </location>
    <ligand>
        <name>GTP</name>
        <dbReference type="ChEBI" id="CHEBI:37565"/>
    </ligand>
</feature>
<evidence type="ECO:0000256" key="3">
    <source>
        <dbReference type="ARBA" id="ARBA00022490"/>
    </source>
</evidence>
<dbReference type="Gene3D" id="3.40.50.300">
    <property type="entry name" value="P-loop containing nucleotide triphosphate hydrolases"/>
    <property type="match status" value="2"/>
</dbReference>
<proteinExistence type="inferred from homology"/>
<dbReference type="InterPro" id="IPR004548">
    <property type="entry name" value="PrfC"/>
</dbReference>
<feature type="binding site" evidence="8">
    <location>
        <begin position="86"/>
        <end position="90"/>
    </location>
    <ligand>
        <name>GTP</name>
        <dbReference type="ChEBI" id="CHEBI:37565"/>
    </ligand>
</feature>
<accession>A0A4D7JGW8</accession>
<dbReference type="GO" id="GO:0016150">
    <property type="term" value="F:translation release factor activity, codon nonspecific"/>
    <property type="evidence" value="ECO:0007669"/>
    <property type="project" value="TreeGrafter"/>
</dbReference>
<dbReference type="Proteomes" id="UP000298616">
    <property type="component" value="Chromosome"/>
</dbReference>
<dbReference type="HAMAP" id="MF_00072">
    <property type="entry name" value="Rel_fac_3"/>
    <property type="match status" value="1"/>
</dbReference>
<dbReference type="Pfam" id="PF00009">
    <property type="entry name" value="GTP_EFTU"/>
    <property type="match status" value="1"/>
</dbReference>
<organism evidence="10 11">
    <name type="scientific">Mangrovivirga cuniculi</name>
    <dbReference type="NCBI Taxonomy" id="2715131"/>
    <lineage>
        <taxon>Bacteria</taxon>
        <taxon>Pseudomonadati</taxon>
        <taxon>Bacteroidota</taxon>
        <taxon>Cytophagia</taxon>
        <taxon>Cytophagales</taxon>
        <taxon>Mangrovivirgaceae</taxon>
        <taxon>Mangrovivirga</taxon>
    </lineage>
</organism>
<dbReference type="SUPFAM" id="SSF54980">
    <property type="entry name" value="EF-G C-terminal domain-like"/>
    <property type="match status" value="1"/>
</dbReference>
<evidence type="ECO:0000259" key="9">
    <source>
        <dbReference type="PROSITE" id="PS51722"/>
    </source>
</evidence>
<dbReference type="Pfam" id="PF22042">
    <property type="entry name" value="EF-G_D2"/>
    <property type="match status" value="1"/>
</dbReference>
<keyword evidence="5 8" id="KW-0648">Protein biosynthesis</keyword>
<evidence type="ECO:0000256" key="1">
    <source>
        <dbReference type="ARBA" id="ARBA00004496"/>
    </source>
</evidence>
<evidence type="ECO:0000256" key="6">
    <source>
        <dbReference type="ARBA" id="ARBA00023134"/>
    </source>
</evidence>
<dbReference type="NCBIfam" id="NF001964">
    <property type="entry name" value="PRK00741.1"/>
    <property type="match status" value="1"/>
</dbReference>
<dbReference type="PANTHER" id="PTHR43556">
    <property type="entry name" value="PEPTIDE CHAIN RELEASE FACTOR RF3"/>
    <property type="match status" value="1"/>
</dbReference>